<keyword evidence="5" id="KW-1015">Disulfide bond</keyword>
<dbReference type="InterPro" id="IPR013783">
    <property type="entry name" value="Ig-like_fold"/>
</dbReference>
<evidence type="ECO:0000256" key="1">
    <source>
        <dbReference type="ARBA" id="ARBA00004236"/>
    </source>
</evidence>
<dbReference type="EMBL" id="JAGEUA010000003">
    <property type="protein sequence ID" value="KAL0993797.1"/>
    <property type="molecule type" value="Genomic_DNA"/>
</dbReference>
<dbReference type="GO" id="GO:0005886">
    <property type="term" value="C:plasma membrane"/>
    <property type="evidence" value="ECO:0007669"/>
    <property type="project" value="UniProtKB-SubCell"/>
</dbReference>
<dbReference type="PANTHER" id="PTHR19226">
    <property type="entry name" value="THY-1 MEMBRANE GLYCOPROTEIN"/>
    <property type="match status" value="1"/>
</dbReference>
<gene>
    <name evidence="10" type="ORF">UPYG_G00114070</name>
</gene>
<dbReference type="Gene3D" id="2.60.40.10">
    <property type="entry name" value="Immunoglobulins"/>
    <property type="match status" value="1"/>
</dbReference>
<evidence type="ECO:0000256" key="7">
    <source>
        <dbReference type="ARBA" id="ARBA00023288"/>
    </source>
</evidence>
<keyword evidence="2" id="KW-1003">Cell membrane</keyword>
<protein>
    <recommendedName>
        <fullName evidence="12">Ig-like domain-containing protein</fullName>
    </recommendedName>
</protein>
<comment type="caution">
    <text evidence="10">The sequence shown here is derived from an EMBL/GenBank/DDBJ whole genome shotgun (WGS) entry which is preliminary data.</text>
</comment>
<dbReference type="PANTHER" id="PTHR19226:SF2">
    <property type="entry name" value="THY-1 MEMBRANE GLYCOPROTEIN"/>
    <property type="match status" value="1"/>
</dbReference>
<evidence type="ECO:0000256" key="3">
    <source>
        <dbReference type="ARBA" id="ARBA00022729"/>
    </source>
</evidence>
<sequence>MHHPNTERELHDSIKDIDYSTGTVPTLSTRNIRQPSPASSPSSKYIGIRGVEKIMYILATAVCLLGFASAQTVTELTICLTKENNTQIDCKYQLNTTSPKFTCAYTQDGLVVSSTNASEKQAPIFKDRGNVTVIGQNICRLTLTEITSDKAKNYTCIIRQTKTSKMQISTASLAQCSAWSLQGSGLLLTMTSIFYLLEAKWL</sequence>
<reference evidence="10 11" key="1">
    <citation type="submission" date="2024-06" db="EMBL/GenBank/DDBJ databases">
        <authorList>
            <person name="Pan Q."/>
            <person name="Wen M."/>
            <person name="Jouanno E."/>
            <person name="Zahm M."/>
            <person name="Klopp C."/>
            <person name="Cabau C."/>
            <person name="Louis A."/>
            <person name="Berthelot C."/>
            <person name="Parey E."/>
            <person name="Roest Crollius H."/>
            <person name="Montfort J."/>
            <person name="Robinson-Rechavi M."/>
            <person name="Bouchez O."/>
            <person name="Lampietro C."/>
            <person name="Lopez Roques C."/>
            <person name="Donnadieu C."/>
            <person name="Postlethwait J."/>
            <person name="Bobe J."/>
            <person name="Verreycken H."/>
            <person name="Guiguen Y."/>
        </authorList>
    </citation>
    <scope>NUCLEOTIDE SEQUENCE [LARGE SCALE GENOMIC DNA]</scope>
    <source>
        <strain evidence="10">Up_M1</strain>
        <tissue evidence="10">Testis</tissue>
    </source>
</reference>
<feature type="region of interest" description="Disordered" evidence="9">
    <location>
        <begin position="21"/>
        <end position="43"/>
    </location>
</feature>
<keyword evidence="8" id="KW-0393">Immunoglobulin domain</keyword>
<evidence type="ECO:0000256" key="6">
    <source>
        <dbReference type="ARBA" id="ARBA00023180"/>
    </source>
</evidence>
<evidence type="ECO:0000313" key="10">
    <source>
        <dbReference type="EMBL" id="KAL0993797.1"/>
    </source>
</evidence>
<evidence type="ECO:0000256" key="2">
    <source>
        <dbReference type="ARBA" id="ARBA00022475"/>
    </source>
</evidence>
<name>A0ABD0X7H4_UMBPY</name>
<proteinExistence type="predicted"/>
<keyword evidence="6" id="KW-0325">Glycoprotein</keyword>
<dbReference type="InterPro" id="IPR033292">
    <property type="entry name" value="THY1"/>
</dbReference>
<organism evidence="10 11">
    <name type="scientific">Umbra pygmaea</name>
    <name type="common">Eastern mudminnow</name>
    <dbReference type="NCBI Taxonomy" id="75934"/>
    <lineage>
        <taxon>Eukaryota</taxon>
        <taxon>Metazoa</taxon>
        <taxon>Chordata</taxon>
        <taxon>Craniata</taxon>
        <taxon>Vertebrata</taxon>
        <taxon>Euteleostomi</taxon>
        <taxon>Actinopterygii</taxon>
        <taxon>Neopterygii</taxon>
        <taxon>Teleostei</taxon>
        <taxon>Protacanthopterygii</taxon>
        <taxon>Esociformes</taxon>
        <taxon>Umbridae</taxon>
        <taxon>Umbra</taxon>
    </lineage>
</organism>
<keyword evidence="11" id="KW-1185">Reference proteome</keyword>
<keyword evidence="4" id="KW-0472">Membrane</keyword>
<keyword evidence="3" id="KW-0732">Signal</keyword>
<keyword evidence="7" id="KW-0449">Lipoprotein</keyword>
<evidence type="ECO:0000256" key="5">
    <source>
        <dbReference type="ARBA" id="ARBA00023157"/>
    </source>
</evidence>
<evidence type="ECO:0000256" key="9">
    <source>
        <dbReference type="SAM" id="MobiDB-lite"/>
    </source>
</evidence>
<accession>A0ABD0X7H4</accession>
<evidence type="ECO:0000256" key="4">
    <source>
        <dbReference type="ARBA" id="ARBA00023136"/>
    </source>
</evidence>
<dbReference type="Proteomes" id="UP001557470">
    <property type="component" value="Unassembled WGS sequence"/>
</dbReference>
<dbReference type="AlphaFoldDB" id="A0ABD0X7H4"/>
<comment type="subcellular location">
    <subcellularLocation>
        <location evidence="1">Cell membrane</location>
    </subcellularLocation>
</comment>
<evidence type="ECO:0008006" key="12">
    <source>
        <dbReference type="Google" id="ProtNLM"/>
    </source>
</evidence>
<evidence type="ECO:0000256" key="8">
    <source>
        <dbReference type="ARBA" id="ARBA00023319"/>
    </source>
</evidence>
<evidence type="ECO:0000313" key="11">
    <source>
        <dbReference type="Proteomes" id="UP001557470"/>
    </source>
</evidence>